<sequence length="217" mass="26309">MTSGFVHVKNLEKYHPKYKDRHLIWCKVYFSMIDGDPEFEMIDEIDKWRYLAFVMLELKTKKPVPLDEKYLTRKGFDLKKRPISKTLQVLHEFIEVRNNMLHTPKKSVPHIRLDYIKKNRIDKEERNDILEQKGEIKEIIIPNWIPKKTWDTFLEMRKKIKAPMTDQAIKLAINKLEKLKEEGYESEDVLNESILNNWKGLFPIKNYQRKEKRYDEE</sequence>
<protein>
    <submittedName>
        <fullName evidence="1">Uncharacterized protein</fullName>
    </submittedName>
</protein>
<evidence type="ECO:0000313" key="1">
    <source>
        <dbReference type="EMBL" id="KKK46857.1"/>
    </source>
</evidence>
<comment type="caution">
    <text evidence="1">The sequence shown here is derived from an EMBL/GenBank/DDBJ whole genome shotgun (WGS) entry which is preliminary data.</text>
</comment>
<accession>A0A0F8VRC4</accession>
<gene>
    <name evidence="1" type="ORF">LCGC14_3161050</name>
</gene>
<dbReference type="EMBL" id="LAZR01069872">
    <property type="protein sequence ID" value="KKK46857.1"/>
    <property type="molecule type" value="Genomic_DNA"/>
</dbReference>
<proteinExistence type="predicted"/>
<name>A0A0F8VRC4_9ZZZZ</name>
<reference evidence="1" key="1">
    <citation type="journal article" date="2015" name="Nature">
        <title>Complex archaea that bridge the gap between prokaryotes and eukaryotes.</title>
        <authorList>
            <person name="Spang A."/>
            <person name="Saw J.H."/>
            <person name="Jorgensen S.L."/>
            <person name="Zaremba-Niedzwiedzka K."/>
            <person name="Martijn J."/>
            <person name="Lind A.E."/>
            <person name="van Eijk R."/>
            <person name="Schleper C."/>
            <person name="Guy L."/>
            <person name="Ettema T.J."/>
        </authorList>
    </citation>
    <scope>NUCLEOTIDE SEQUENCE</scope>
</reference>
<dbReference type="AlphaFoldDB" id="A0A0F8VRC4"/>
<organism evidence="1">
    <name type="scientific">marine sediment metagenome</name>
    <dbReference type="NCBI Taxonomy" id="412755"/>
    <lineage>
        <taxon>unclassified sequences</taxon>
        <taxon>metagenomes</taxon>
        <taxon>ecological metagenomes</taxon>
    </lineage>
</organism>